<dbReference type="PROSITE" id="PS00061">
    <property type="entry name" value="ADH_SHORT"/>
    <property type="match status" value="1"/>
</dbReference>
<evidence type="ECO:0000256" key="3">
    <source>
        <dbReference type="RuleBase" id="RU000363"/>
    </source>
</evidence>
<keyword evidence="2" id="KW-0560">Oxidoreductase</keyword>
<organism evidence="4 5">
    <name type="scientific">Candidatus Dormiibacter inghamiae</name>
    <dbReference type="NCBI Taxonomy" id="3127013"/>
    <lineage>
        <taxon>Bacteria</taxon>
        <taxon>Bacillati</taxon>
        <taxon>Candidatus Dormiibacterota</taxon>
        <taxon>Candidatus Dormibacteria</taxon>
        <taxon>Candidatus Dormibacterales</taxon>
        <taxon>Candidatus Dormibacteraceae</taxon>
        <taxon>Candidatus Dormiibacter</taxon>
    </lineage>
</organism>
<protein>
    <submittedName>
        <fullName evidence="4">3-oxoacyl-ACP reductase FabG</fullName>
    </submittedName>
</protein>
<name>A0A934KGY7_9BACT</name>
<evidence type="ECO:0000256" key="1">
    <source>
        <dbReference type="ARBA" id="ARBA00006484"/>
    </source>
</evidence>
<proteinExistence type="inferred from homology"/>
<dbReference type="PRINTS" id="PR00081">
    <property type="entry name" value="GDHRDH"/>
</dbReference>
<dbReference type="NCBIfam" id="NF009466">
    <property type="entry name" value="PRK12826.1-2"/>
    <property type="match status" value="1"/>
</dbReference>
<dbReference type="Pfam" id="PF00106">
    <property type="entry name" value="adh_short"/>
    <property type="match status" value="1"/>
</dbReference>
<evidence type="ECO:0000256" key="2">
    <source>
        <dbReference type="ARBA" id="ARBA00023002"/>
    </source>
</evidence>
<dbReference type="Proteomes" id="UP000620075">
    <property type="component" value="Unassembled WGS sequence"/>
</dbReference>
<dbReference type="PRINTS" id="PR00080">
    <property type="entry name" value="SDRFAMILY"/>
</dbReference>
<reference evidence="4 5" key="1">
    <citation type="submission" date="2020-10" db="EMBL/GenBank/DDBJ databases">
        <title>Ca. Dormibacterota MAGs.</title>
        <authorList>
            <person name="Montgomery K."/>
        </authorList>
    </citation>
    <scope>NUCLEOTIDE SEQUENCE [LARGE SCALE GENOMIC DNA]</scope>
    <source>
        <strain evidence="4">SC8811_S16_3</strain>
    </source>
</reference>
<dbReference type="PANTHER" id="PTHR42760">
    <property type="entry name" value="SHORT-CHAIN DEHYDROGENASES/REDUCTASES FAMILY MEMBER"/>
    <property type="match status" value="1"/>
</dbReference>
<dbReference type="SUPFAM" id="SSF51735">
    <property type="entry name" value="NAD(P)-binding Rossmann-fold domains"/>
    <property type="match status" value="1"/>
</dbReference>
<dbReference type="InterPro" id="IPR020904">
    <property type="entry name" value="Sc_DH/Rdtase_CS"/>
</dbReference>
<gene>
    <name evidence="4" type="ORF">JF888_08960</name>
</gene>
<dbReference type="InterPro" id="IPR036291">
    <property type="entry name" value="NAD(P)-bd_dom_sf"/>
</dbReference>
<comment type="caution">
    <text evidence="4">The sequence shown here is derived from an EMBL/GenBank/DDBJ whole genome shotgun (WGS) entry which is preliminary data.</text>
</comment>
<sequence>MERLVNKTAIITGAARGIGRAIAEAFVSEGADVAVADLAPENAVGELLGTLRSGGRRALYVRTDVSQEADVRAMVERVVGELGRVDILVNDAGIFSQVFLHEMTAEQWDKVISVNLRSVFLCTRYVLPQMLERGSGKIINVGSQLGQIGGQEMVHYSASKGGVIAFTKALAREVSAKGVHVNAIAPGPILTDMMAEETDEWKDKKLSELPIGRFGQAYEVAPTAVFLASDDSSYYVGQTLGPNGGDVML</sequence>
<dbReference type="EMBL" id="JAEKNQ010000035">
    <property type="protein sequence ID" value="MBJ7603301.1"/>
    <property type="molecule type" value="Genomic_DNA"/>
</dbReference>
<evidence type="ECO:0000313" key="5">
    <source>
        <dbReference type="Proteomes" id="UP000620075"/>
    </source>
</evidence>
<dbReference type="InterPro" id="IPR002347">
    <property type="entry name" value="SDR_fam"/>
</dbReference>
<accession>A0A934KGY7</accession>
<dbReference type="Gene3D" id="3.40.50.720">
    <property type="entry name" value="NAD(P)-binding Rossmann-like Domain"/>
    <property type="match status" value="1"/>
</dbReference>
<dbReference type="AlphaFoldDB" id="A0A934KGY7"/>
<evidence type="ECO:0000313" key="4">
    <source>
        <dbReference type="EMBL" id="MBJ7603301.1"/>
    </source>
</evidence>
<comment type="similarity">
    <text evidence="1 3">Belongs to the short-chain dehydrogenases/reductases (SDR) family.</text>
</comment>
<dbReference type="NCBIfam" id="NF005559">
    <property type="entry name" value="PRK07231.1"/>
    <property type="match status" value="1"/>
</dbReference>
<dbReference type="GO" id="GO:0016616">
    <property type="term" value="F:oxidoreductase activity, acting on the CH-OH group of donors, NAD or NADP as acceptor"/>
    <property type="evidence" value="ECO:0007669"/>
    <property type="project" value="TreeGrafter"/>
</dbReference>
<dbReference type="FunFam" id="3.40.50.720:FF:000173">
    <property type="entry name" value="3-oxoacyl-[acyl-carrier protein] reductase"/>
    <property type="match status" value="1"/>
</dbReference>